<dbReference type="Proteomes" id="UP000654075">
    <property type="component" value="Unassembled WGS sequence"/>
</dbReference>
<feature type="binding site" evidence="1">
    <location>
        <begin position="113"/>
        <end position="120"/>
    </location>
    <ligand>
        <name>ATP</name>
        <dbReference type="ChEBI" id="CHEBI:30616"/>
    </ligand>
</feature>
<keyword evidence="1" id="KW-0067">ATP-binding</keyword>
<dbReference type="InterPro" id="IPR027417">
    <property type="entry name" value="P-loop_NTPase"/>
</dbReference>
<dbReference type="GO" id="GO:0005524">
    <property type="term" value="F:ATP binding"/>
    <property type="evidence" value="ECO:0007669"/>
    <property type="project" value="UniProtKB-UniRule"/>
</dbReference>
<dbReference type="GO" id="GO:0003777">
    <property type="term" value="F:microtubule motor activity"/>
    <property type="evidence" value="ECO:0007669"/>
    <property type="project" value="InterPro"/>
</dbReference>
<feature type="domain" description="Kinesin motor" evidence="2">
    <location>
        <begin position="3"/>
        <end position="169"/>
    </location>
</feature>
<comment type="similarity">
    <text evidence="1">Belongs to the TRAFAC class myosin-kinesin ATPase superfamily. Kinesin family.</text>
</comment>
<evidence type="ECO:0000313" key="4">
    <source>
        <dbReference type="Proteomes" id="UP000654075"/>
    </source>
</evidence>
<organism evidence="3 4">
    <name type="scientific">Polarella glacialis</name>
    <name type="common">Dinoflagellate</name>
    <dbReference type="NCBI Taxonomy" id="89957"/>
    <lineage>
        <taxon>Eukaryota</taxon>
        <taxon>Sar</taxon>
        <taxon>Alveolata</taxon>
        <taxon>Dinophyceae</taxon>
        <taxon>Suessiales</taxon>
        <taxon>Suessiaceae</taxon>
        <taxon>Polarella</taxon>
    </lineage>
</organism>
<dbReference type="PANTHER" id="PTHR47117">
    <property type="entry name" value="STAR-RELATED LIPID TRANSFER PROTEIN 9"/>
    <property type="match status" value="1"/>
</dbReference>
<proteinExistence type="inferred from homology"/>
<dbReference type="Gene3D" id="3.40.850.10">
    <property type="entry name" value="Kinesin motor domain"/>
    <property type="match status" value="1"/>
</dbReference>
<sequence length="169" mass="18825">EVSVAVGVRIRPFNDREKALNAQLCIDVDGPTTIIQNPPDVAEETGKGKEPKRFTFDASFWSHDGFEMDENGYTRASGPDSRYADQQVVFETFGKKILDSAWEGYHCCLFAYGQTGSGKSYSMVGYGANKGIVPISCEDIFRRISENKDVGLRFEVLVSMVEIYNEAVQ</sequence>
<reference evidence="3" key="1">
    <citation type="submission" date="2021-02" db="EMBL/GenBank/DDBJ databases">
        <authorList>
            <person name="Dougan E. K."/>
            <person name="Rhodes N."/>
            <person name="Thang M."/>
            <person name="Chan C."/>
        </authorList>
    </citation>
    <scope>NUCLEOTIDE SEQUENCE</scope>
</reference>
<accession>A0A813FVC5</accession>
<comment type="caution">
    <text evidence="3">The sequence shown here is derived from an EMBL/GenBank/DDBJ whole genome shotgun (WGS) entry which is preliminary data.</text>
</comment>
<feature type="non-terminal residue" evidence="3">
    <location>
        <position position="1"/>
    </location>
</feature>
<dbReference type="GO" id="GO:0008017">
    <property type="term" value="F:microtubule binding"/>
    <property type="evidence" value="ECO:0007669"/>
    <property type="project" value="InterPro"/>
</dbReference>
<dbReference type="InterPro" id="IPR001752">
    <property type="entry name" value="Kinesin_motor_dom"/>
</dbReference>
<protein>
    <recommendedName>
        <fullName evidence="2">Kinesin motor domain-containing protein</fullName>
    </recommendedName>
</protein>
<dbReference type="GO" id="GO:0007018">
    <property type="term" value="P:microtubule-based movement"/>
    <property type="evidence" value="ECO:0007669"/>
    <property type="project" value="InterPro"/>
</dbReference>
<dbReference type="SUPFAM" id="SSF52540">
    <property type="entry name" value="P-loop containing nucleoside triphosphate hydrolases"/>
    <property type="match status" value="1"/>
</dbReference>
<dbReference type="InterPro" id="IPR036961">
    <property type="entry name" value="Kinesin_motor_dom_sf"/>
</dbReference>
<dbReference type="OrthoDB" id="3176171at2759"/>
<dbReference type="PROSITE" id="PS50067">
    <property type="entry name" value="KINESIN_MOTOR_2"/>
    <property type="match status" value="1"/>
</dbReference>
<dbReference type="OMA" id="VHKELHI"/>
<keyword evidence="1" id="KW-0505">Motor protein</keyword>
<feature type="non-terminal residue" evidence="3">
    <location>
        <position position="169"/>
    </location>
</feature>
<evidence type="ECO:0000256" key="1">
    <source>
        <dbReference type="PROSITE-ProRule" id="PRU00283"/>
    </source>
</evidence>
<dbReference type="EMBL" id="CAJNNV010025823">
    <property type="protein sequence ID" value="CAE8616236.1"/>
    <property type="molecule type" value="Genomic_DNA"/>
</dbReference>
<dbReference type="SMART" id="SM00129">
    <property type="entry name" value="KISc"/>
    <property type="match status" value="1"/>
</dbReference>
<evidence type="ECO:0000313" key="3">
    <source>
        <dbReference type="EMBL" id="CAE8616236.1"/>
    </source>
</evidence>
<evidence type="ECO:0000259" key="2">
    <source>
        <dbReference type="PROSITE" id="PS50067"/>
    </source>
</evidence>
<keyword evidence="4" id="KW-1185">Reference proteome</keyword>
<dbReference type="Pfam" id="PF00225">
    <property type="entry name" value="Kinesin"/>
    <property type="match status" value="1"/>
</dbReference>
<gene>
    <name evidence="3" type="ORF">PGLA1383_LOCUS33933</name>
</gene>
<dbReference type="AlphaFoldDB" id="A0A813FVC5"/>
<keyword evidence="1" id="KW-0547">Nucleotide-binding</keyword>
<name>A0A813FVC5_POLGL</name>